<proteinExistence type="predicted"/>
<name>A0A0N4WFU4_HAEPC</name>
<evidence type="ECO:0000313" key="3">
    <source>
        <dbReference type="Proteomes" id="UP000268014"/>
    </source>
</evidence>
<evidence type="ECO:0000313" key="2">
    <source>
        <dbReference type="EMBL" id="VDO37976.1"/>
    </source>
</evidence>
<gene>
    <name evidence="2" type="ORF">HPLM_LOCUS9617</name>
</gene>
<reference evidence="4" key="1">
    <citation type="submission" date="2017-02" db="UniProtKB">
        <authorList>
            <consortium name="WormBaseParasite"/>
        </authorList>
    </citation>
    <scope>IDENTIFICATION</scope>
</reference>
<dbReference type="AlphaFoldDB" id="A0A0N4WFU4"/>
<keyword evidence="3" id="KW-1185">Reference proteome</keyword>
<feature type="compositionally biased region" description="Gly residues" evidence="1">
    <location>
        <begin position="33"/>
        <end position="42"/>
    </location>
</feature>
<feature type="compositionally biased region" description="Low complexity" evidence="1">
    <location>
        <begin position="47"/>
        <end position="62"/>
    </location>
</feature>
<dbReference type="OMA" id="NKPYQYQ"/>
<dbReference type="Proteomes" id="UP000268014">
    <property type="component" value="Unassembled WGS sequence"/>
</dbReference>
<dbReference type="WBParaSite" id="HPLM_0000962501-mRNA-1">
    <property type="protein sequence ID" value="HPLM_0000962501-mRNA-1"/>
    <property type="gene ID" value="HPLM_0000962501"/>
</dbReference>
<organism evidence="4">
    <name type="scientific">Haemonchus placei</name>
    <name type="common">Barber's pole worm</name>
    <dbReference type="NCBI Taxonomy" id="6290"/>
    <lineage>
        <taxon>Eukaryota</taxon>
        <taxon>Metazoa</taxon>
        <taxon>Ecdysozoa</taxon>
        <taxon>Nematoda</taxon>
        <taxon>Chromadorea</taxon>
        <taxon>Rhabditida</taxon>
        <taxon>Rhabditina</taxon>
        <taxon>Rhabditomorpha</taxon>
        <taxon>Strongyloidea</taxon>
        <taxon>Trichostrongylidae</taxon>
        <taxon>Haemonchus</taxon>
    </lineage>
</organism>
<feature type="region of interest" description="Disordered" evidence="1">
    <location>
        <begin position="27"/>
        <end position="75"/>
    </location>
</feature>
<accession>A0A0N4WFU4</accession>
<evidence type="ECO:0000313" key="4">
    <source>
        <dbReference type="WBParaSite" id="HPLM_0000962501-mRNA-1"/>
    </source>
</evidence>
<protein>
    <submittedName>
        <fullName evidence="2 4">Uncharacterized protein</fullName>
    </submittedName>
</protein>
<sequence length="90" mass="9377">MGDKSCYMGAGGYQGYMGSGTGQGYAREEYAGSMGGGGGGGQDPNKPYQYQYQYQPQQQQQPPQQPYGSSGYAGNVGGSDAQASCYFGPK</sequence>
<evidence type="ECO:0000256" key="1">
    <source>
        <dbReference type="SAM" id="MobiDB-lite"/>
    </source>
</evidence>
<reference evidence="2 3" key="2">
    <citation type="submission" date="2018-11" db="EMBL/GenBank/DDBJ databases">
        <authorList>
            <consortium name="Pathogen Informatics"/>
        </authorList>
    </citation>
    <scope>NUCLEOTIDE SEQUENCE [LARGE SCALE GENOMIC DNA]</scope>
    <source>
        <strain evidence="2 3">MHpl1</strain>
    </source>
</reference>
<dbReference type="EMBL" id="UZAF01017107">
    <property type="protein sequence ID" value="VDO37976.1"/>
    <property type="molecule type" value="Genomic_DNA"/>
</dbReference>